<dbReference type="Pfam" id="PF13692">
    <property type="entry name" value="Glyco_trans_1_4"/>
    <property type="match status" value="1"/>
</dbReference>
<organism evidence="1">
    <name type="scientific">marine metagenome</name>
    <dbReference type="NCBI Taxonomy" id="408172"/>
    <lineage>
        <taxon>unclassified sequences</taxon>
        <taxon>metagenomes</taxon>
        <taxon>ecological metagenomes</taxon>
    </lineage>
</organism>
<dbReference type="AlphaFoldDB" id="A0A381WMJ7"/>
<dbReference type="SUPFAM" id="SSF53756">
    <property type="entry name" value="UDP-Glycosyltransferase/glycogen phosphorylase"/>
    <property type="match status" value="1"/>
</dbReference>
<gene>
    <name evidence="1" type="ORF">METZ01_LOCUS106600</name>
</gene>
<protein>
    <submittedName>
        <fullName evidence="1">Uncharacterized protein</fullName>
    </submittedName>
</protein>
<name>A0A381WMJ7_9ZZZZ</name>
<accession>A0A381WMJ7</accession>
<dbReference type="Gene3D" id="3.40.50.2000">
    <property type="entry name" value="Glycogen Phosphorylase B"/>
    <property type="match status" value="2"/>
</dbReference>
<dbReference type="PANTHER" id="PTHR12526">
    <property type="entry name" value="GLYCOSYLTRANSFERASE"/>
    <property type="match status" value="1"/>
</dbReference>
<reference evidence="1" key="1">
    <citation type="submission" date="2018-05" db="EMBL/GenBank/DDBJ databases">
        <authorList>
            <person name="Lanie J.A."/>
            <person name="Ng W.-L."/>
            <person name="Kazmierczak K.M."/>
            <person name="Andrzejewski T.M."/>
            <person name="Davidsen T.M."/>
            <person name="Wayne K.J."/>
            <person name="Tettelin H."/>
            <person name="Glass J.I."/>
            <person name="Rusch D."/>
            <person name="Podicherti R."/>
            <person name="Tsui H.-C.T."/>
            <person name="Winkler M.E."/>
        </authorList>
    </citation>
    <scope>NUCLEOTIDE SEQUENCE</scope>
</reference>
<evidence type="ECO:0000313" key="1">
    <source>
        <dbReference type="EMBL" id="SVA53746.1"/>
    </source>
</evidence>
<sequence length="375" mass="42517">MQIALISVAPPYRGGISKHTSILVEKLSQNHSVDVINYSRQYPDFLFPGKTQYLDDKSENDNSSRMIDSINPLTWFSTGNKLAKKNYDLVIFRFWNPFFAPALGVIAGIIKKKSSHTKLMSLCDNILPHEKTPLADFLTTYLFDKLDGHVVQSSQTENELQEVVENPIYEKRFHPIYTNFPKKIDKITARKKLGLSAKNIILYFGIIRDYKGFDILLNAIAELKDSGLDFHLLAGGECYGSDEKYTQLISNLGISDYITWHNKYIPDSEVSNYFSAADVVALPYRTASQSGVTQMAYSYDLPVVVTKVGGLPEIVDEGQSGFTIEPENPKELANILEKNLKVGTFQEMTTYIKNFKQKFSWEYFVNGIESVYSKI</sequence>
<dbReference type="EMBL" id="UINC01012288">
    <property type="protein sequence ID" value="SVA53746.1"/>
    <property type="molecule type" value="Genomic_DNA"/>
</dbReference>
<proteinExistence type="predicted"/>